<keyword evidence="3" id="KW-0633">Potassium transport</keyword>
<feature type="domain" description="Ion transport" evidence="13">
    <location>
        <begin position="129"/>
        <end position="377"/>
    </location>
</feature>
<dbReference type="PRINTS" id="PR01491">
    <property type="entry name" value="KVCHANNEL"/>
</dbReference>
<feature type="domain" description="Potassium channel tetramerisation-type BTB" evidence="14">
    <location>
        <begin position="8"/>
        <end position="94"/>
    </location>
</feature>
<keyword evidence="10 12" id="KW-0472">Membrane</keyword>
<dbReference type="Gene3D" id="1.10.287.70">
    <property type="match status" value="1"/>
</dbReference>
<evidence type="ECO:0000256" key="12">
    <source>
        <dbReference type="SAM" id="Phobius"/>
    </source>
</evidence>
<comment type="caution">
    <text evidence="15">The sequence shown here is derived from an EMBL/GenBank/DDBJ whole genome shotgun (WGS) entry which is preliminary data.</text>
</comment>
<evidence type="ECO:0000313" key="15">
    <source>
        <dbReference type="EMBL" id="CAH3030518.1"/>
    </source>
</evidence>
<gene>
    <name evidence="15" type="ORF">PEVE_00038079</name>
</gene>
<keyword evidence="6" id="KW-0851">Voltage-gated channel</keyword>
<evidence type="ECO:0000256" key="10">
    <source>
        <dbReference type="ARBA" id="ARBA00023136"/>
    </source>
</evidence>
<evidence type="ECO:0000256" key="9">
    <source>
        <dbReference type="ARBA" id="ARBA00023065"/>
    </source>
</evidence>
<evidence type="ECO:0000256" key="2">
    <source>
        <dbReference type="ARBA" id="ARBA00022448"/>
    </source>
</evidence>
<evidence type="ECO:0000256" key="1">
    <source>
        <dbReference type="ARBA" id="ARBA00004141"/>
    </source>
</evidence>
<dbReference type="Pfam" id="PF02214">
    <property type="entry name" value="BTB_2"/>
    <property type="match status" value="1"/>
</dbReference>
<dbReference type="InterPro" id="IPR003972">
    <property type="entry name" value="K_chnl_volt-dep_Kv1"/>
</dbReference>
<evidence type="ECO:0000256" key="11">
    <source>
        <dbReference type="ARBA" id="ARBA00023303"/>
    </source>
</evidence>
<keyword evidence="2" id="KW-0813">Transport</keyword>
<dbReference type="PANTHER" id="PTHR11537:SF113">
    <property type="entry name" value="POTASSIUM VOLTAGE-GATED CHANNEL PROTEIN SHAKER"/>
    <property type="match status" value="1"/>
</dbReference>
<dbReference type="Proteomes" id="UP001159427">
    <property type="component" value="Unassembled WGS sequence"/>
</dbReference>
<keyword evidence="16" id="KW-1185">Reference proteome</keyword>
<evidence type="ECO:0000256" key="5">
    <source>
        <dbReference type="ARBA" id="ARBA00022826"/>
    </source>
</evidence>
<dbReference type="InterPro" id="IPR028325">
    <property type="entry name" value="VG_K_chnl"/>
</dbReference>
<evidence type="ECO:0008006" key="17">
    <source>
        <dbReference type="Google" id="ProtNLM"/>
    </source>
</evidence>
<dbReference type="Gene3D" id="1.20.120.350">
    <property type="entry name" value="Voltage-gated potassium channels. Chain C"/>
    <property type="match status" value="1"/>
</dbReference>
<evidence type="ECO:0000259" key="13">
    <source>
        <dbReference type="Pfam" id="PF00520"/>
    </source>
</evidence>
<dbReference type="Gene3D" id="3.30.710.10">
    <property type="entry name" value="Potassium Channel Kv1.1, Chain A"/>
    <property type="match status" value="1"/>
</dbReference>
<dbReference type="EMBL" id="CALNXI010000639">
    <property type="protein sequence ID" value="CAH3030518.1"/>
    <property type="molecule type" value="Genomic_DNA"/>
</dbReference>
<feature type="transmembrane region" description="Helical" evidence="12">
    <location>
        <begin position="286"/>
        <end position="307"/>
    </location>
</feature>
<keyword evidence="8 12" id="KW-1133">Transmembrane helix</keyword>
<sequence>MEHNTRRIILNVQGCRFETFQATLDEFPDTLLGSEEKRSRFYDPLRDEYFFERDKYAFDSILFYYQSRGILSCPPTISQNTFDEELKFYEIRRKEPEQQETRVSVMPVKKWQRKMWKLLEYPESSKQASFFSKLSMFVIVLSVVAFCAETLDKASTRSSISSSLHNNTNNETAKIDQSQMNMKRSRVWFIIDTSIIIWFSMEYLSRLASSPDKVKFIRSMLAIIDLLAIIPYFLSLILGDSFAPAFSFTIMRVFRLLRVVRLLKLTRYVAALRILGQTVQSCQEQLTALMFLILISVILFSSAIFYIEKEANPDNFSSIPASFWWTIITMTTVGYGDMTPQTPQGRVVGAVCAVFGVVVMVCLPSPVFISSFNEIYVRYITNLKKNQKNTSKESRSSETWTKWWKALIPSKMMIVTRRKPNTIKDKT</sequence>
<reference evidence="15 16" key="1">
    <citation type="submission" date="2022-05" db="EMBL/GenBank/DDBJ databases">
        <authorList>
            <consortium name="Genoscope - CEA"/>
            <person name="William W."/>
        </authorList>
    </citation>
    <scope>NUCLEOTIDE SEQUENCE [LARGE SCALE GENOMIC DNA]</scope>
</reference>
<dbReference type="InterPro" id="IPR027359">
    <property type="entry name" value="Volt_channel_dom_sf"/>
</dbReference>
<keyword evidence="11" id="KW-0407">Ion channel</keyword>
<dbReference type="InterPro" id="IPR011333">
    <property type="entry name" value="SKP1/BTB/POZ_sf"/>
</dbReference>
<feature type="transmembrane region" description="Helical" evidence="12">
    <location>
        <begin position="187"/>
        <end position="204"/>
    </location>
</feature>
<dbReference type="InterPro" id="IPR003131">
    <property type="entry name" value="T1-type_BTB"/>
</dbReference>
<dbReference type="PRINTS" id="PR00169">
    <property type="entry name" value="KCHANNEL"/>
</dbReference>
<evidence type="ECO:0000259" key="14">
    <source>
        <dbReference type="Pfam" id="PF02214"/>
    </source>
</evidence>
<comment type="subcellular location">
    <subcellularLocation>
        <location evidence="1">Membrane</location>
        <topology evidence="1">Multi-pass membrane protein</topology>
    </subcellularLocation>
</comment>
<dbReference type="PRINTS" id="PR01496">
    <property type="entry name" value="SHAKERCHANEL"/>
</dbReference>
<dbReference type="SUPFAM" id="SSF54695">
    <property type="entry name" value="POZ domain"/>
    <property type="match status" value="1"/>
</dbReference>
<dbReference type="Pfam" id="PF00520">
    <property type="entry name" value="Ion_trans"/>
    <property type="match status" value="1"/>
</dbReference>
<evidence type="ECO:0000256" key="4">
    <source>
        <dbReference type="ARBA" id="ARBA00022692"/>
    </source>
</evidence>
<evidence type="ECO:0000313" key="16">
    <source>
        <dbReference type="Proteomes" id="UP001159427"/>
    </source>
</evidence>
<evidence type="ECO:0000256" key="7">
    <source>
        <dbReference type="ARBA" id="ARBA00022958"/>
    </source>
</evidence>
<dbReference type="SUPFAM" id="SSF81324">
    <property type="entry name" value="Voltage-gated potassium channels"/>
    <property type="match status" value="1"/>
</dbReference>
<feature type="transmembrane region" description="Helical" evidence="12">
    <location>
        <begin position="347"/>
        <end position="369"/>
    </location>
</feature>
<evidence type="ECO:0000256" key="6">
    <source>
        <dbReference type="ARBA" id="ARBA00022882"/>
    </source>
</evidence>
<evidence type="ECO:0000256" key="3">
    <source>
        <dbReference type="ARBA" id="ARBA00022538"/>
    </source>
</evidence>
<evidence type="ECO:0000256" key="8">
    <source>
        <dbReference type="ARBA" id="ARBA00022989"/>
    </source>
</evidence>
<keyword evidence="7" id="KW-0630">Potassium</keyword>
<protein>
    <recommendedName>
        <fullName evidence="17">BTB domain-containing protein</fullName>
    </recommendedName>
</protein>
<dbReference type="InterPro" id="IPR005821">
    <property type="entry name" value="Ion_trans_dom"/>
</dbReference>
<keyword evidence="5" id="KW-0631">Potassium channel</keyword>
<dbReference type="InterPro" id="IPR003968">
    <property type="entry name" value="K_chnl_volt-dep_Kv"/>
</dbReference>
<name>A0ABN8MLA7_9CNID</name>
<accession>A0ABN8MLA7</accession>
<organism evidence="15 16">
    <name type="scientific">Porites evermanni</name>
    <dbReference type="NCBI Taxonomy" id="104178"/>
    <lineage>
        <taxon>Eukaryota</taxon>
        <taxon>Metazoa</taxon>
        <taxon>Cnidaria</taxon>
        <taxon>Anthozoa</taxon>
        <taxon>Hexacorallia</taxon>
        <taxon>Scleractinia</taxon>
        <taxon>Fungiina</taxon>
        <taxon>Poritidae</taxon>
        <taxon>Porites</taxon>
    </lineage>
</organism>
<proteinExistence type="predicted"/>
<keyword evidence="4 12" id="KW-0812">Transmembrane</keyword>
<keyword evidence="9" id="KW-0406">Ion transport</keyword>
<dbReference type="PANTHER" id="PTHR11537">
    <property type="entry name" value="VOLTAGE-GATED POTASSIUM CHANNEL"/>
    <property type="match status" value="1"/>
</dbReference>